<reference evidence="2 4" key="2">
    <citation type="submission" date="2016-11" db="EMBL/GenBank/DDBJ databases">
        <title>Whole genomes of Flavobacteriaceae.</title>
        <authorList>
            <person name="Stine C."/>
            <person name="Li C."/>
            <person name="Tadesse D."/>
        </authorList>
    </citation>
    <scope>NUCLEOTIDE SEQUENCE [LARGE SCALE GENOMIC DNA]</scope>
    <source>
        <strain evidence="2 4">ATCC 29551</strain>
    </source>
</reference>
<keyword evidence="4" id="KW-1185">Reference proteome</keyword>
<proteinExistence type="predicted"/>
<accession>A0A086ANZ5</accession>
<dbReference type="AlphaFoldDB" id="A0A086ANZ5"/>
<dbReference type="Proteomes" id="UP000198424">
    <property type="component" value="Unassembled WGS sequence"/>
</dbReference>
<dbReference type="RefSeq" id="WP_035619744.1">
    <property type="nucleotide sequence ID" value="NZ_JBEWQG010000017.1"/>
</dbReference>
<dbReference type="OrthoDB" id="1249795at2"/>
<dbReference type="eggNOG" id="ENOG5033W2R">
    <property type="taxonomic scope" value="Bacteria"/>
</dbReference>
<evidence type="ECO:0000313" key="1">
    <source>
        <dbReference type="EMBL" id="KFF18409.1"/>
    </source>
</evidence>
<organism evidence="1 3">
    <name type="scientific">Flavobacterium hydatis</name>
    <name type="common">Cytophaga aquatilis</name>
    <dbReference type="NCBI Taxonomy" id="991"/>
    <lineage>
        <taxon>Bacteria</taxon>
        <taxon>Pseudomonadati</taxon>
        <taxon>Bacteroidota</taxon>
        <taxon>Flavobacteriia</taxon>
        <taxon>Flavobacteriales</taxon>
        <taxon>Flavobacteriaceae</taxon>
        <taxon>Flavobacterium</taxon>
    </lineage>
</organism>
<dbReference type="EMBL" id="MUGY01000004">
    <property type="protein sequence ID" value="OXA96843.1"/>
    <property type="molecule type" value="Genomic_DNA"/>
</dbReference>
<reference evidence="1 3" key="1">
    <citation type="submission" date="2014-07" db="EMBL/GenBank/DDBJ databases">
        <title>Genome of Flavobacterium hydatis DSM 2063.</title>
        <authorList>
            <person name="Pipes S.E."/>
            <person name="Stropko S.J."/>
            <person name="Newman J.D."/>
        </authorList>
    </citation>
    <scope>NUCLEOTIDE SEQUENCE [LARGE SCALE GENOMIC DNA]</scope>
    <source>
        <strain evidence="1 3">DSM 2063</strain>
    </source>
</reference>
<comment type="caution">
    <text evidence="1">The sequence shown here is derived from an EMBL/GenBank/DDBJ whole genome shotgun (WGS) entry which is preliminary data.</text>
</comment>
<evidence type="ECO:0000313" key="4">
    <source>
        <dbReference type="Proteomes" id="UP000198424"/>
    </source>
</evidence>
<dbReference type="STRING" id="991.IW20_05800"/>
<dbReference type="Proteomes" id="UP000028712">
    <property type="component" value="Unassembled WGS sequence"/>
</dbReference>
<sequence length="219" mass="25699">MIENLIERTQTYDFYQNCNLKLDSFSFKTSDNTLEMIFSINQTSYDIPIEYEEWKITCSNTEKYDGFFWSILLPYTKLIILDSHPALIMYQLNELQCEIAGIPENINEFIGDISIILEKETGNWITVTDILWNIEEHYKLYNKRNIRIPKSLNHAIKEVCVKHNLLFKVNNEVIGGDKGYSHKSKSKILIFGNEDVSPNDFYLNQPYVIAESFTAERIR</sequence>
<evidence type="ECO:0000313" key="3">
    <source>
        <dbReference type="Proteomes" id="UP000028712"/>
    </source>
</evidence>
<protein>
    <submittedName>
        <fullName evidence="1">Uncharacterized protein</fullName>
    </submittedName>
</protein>
<gene>
    <name evidence="2" type="ORF">B0A62_06215</name>
    <name evidence="1" type="ORF">IW20_05800</name>
</gene>
<evidence type="ECO:0000313" key="2">
    <source>
        <dbReference type="EMBL" id="OXA96843.1"/>
    </source>
</evidence>
<dbReference type="EMBL" id="JPRM01000006">
    <property type="protein sequence ID" value="KFF18409.1"/>
    <property type="molecule type" value="Genomic_DNA"/>
</dbReference>
<name>A0A086ANZ5_FLAHY</name>